<evidence type="ECO:0000256" key="6">
    <source>
        <dbReference type="ARBA" id="ARBA00022842"/>
    </source>
</evidence>
<dbReference type="GO" id="GO:0006799">
    <property type="term" value="P:polyphosphate biosynthetic process"/>
    <property type="evidence" value="ECO:0007669"/>
    <property type="project" value="UniProtKB-UniRule"/>
</dbReference>
<protein>
    <recommendedName>
        <fullName evidence="7 8">Polyphosphate kinase</fullName>
        <ecNumber evidence="7 8">2.7.4.1</ecNumber>
    </recommendedName>
    <alternativeName>
        <fullName evidence="7">ATP-polyphosphate phosphotransferase</fullName>
    </alternativeName>
    <alternativeName>
        <fullName evidence="7">Polyphosphoric acid kinase</fullName>
    </alternativeName>
</protein>
<evidence type="ECO:0000256" key="4">
    <source>
        <dbReference type="ARBA" id="ARBA00022777"/>
    </source>
</evidence>
<dbReference type="PROSITE" id="PS50035">
    <property type="entry name" value="PLD"/>
    <property type="match status" value="1"/>
</dbReference>
<dbReference type="SUPFAM" id="SSF56024">
    <property type="entry name" value="Phospholipase D/nuclease"/>
    <property type="match status" value="2"/>
</dbReference>
<evidence type="ECO:0000256" key="1">
    <source>
        <dbReference type="ARBA" id="ARBA00022553"/>
    </source>
</evidence>
<dbReference type="RefSeq" id="WP_132129943.1">
    <property type="nucleotide sequence ID" value="NZ_CP042432.1"/>
</dbReference>
<keyword evidence="6 7" id="KW-0460">Magnesium</keyword>
<evidence type="ECO:0000256" key="2">
    <source>
        <dbReference type="ARBA" id="ARBA00022679"/>
    </source>
</evidence>
<feature type="binding site" evidence="7">
    <location>
        <position position="588"/>
    </location>
    <ligand>
        <name>ATP</name>
        <dbReference type="ChEBI" id="CHEBI:30616"/>
    </ligand>
</feature>
<keyword evidence="2 7" id="KW-0808">Transferase</keyword>
<dbReference type="HAMAP" id="MF_00347">
    <property type="entry name" value="Polyphosphate_kinase"/>
    <property type="match status" value="1"/>
</dbReference>
<feature type="binding site" evidence="7">
    <location>
        <position position="366"/>
    </location>
    <ligand>
        <name>Mg(2+)</name>
        <dbReference type="ChEBI" id="CHEBI:18420"/>
    </ligand>
</feature>
<dbReference type="PANTHER" id="PTHR30218">
    <property type="entry name" value="POLYPHOSPHATE KINASE"/>
    <property type="match status" value="1"/>
</dbReference>
<dbReference type="InterPro" id="IPR025198">
    <property type="entry name" value="PPK_N_dom"/>
</dbReference>
<dbReference type="InterPro" id="IPR025200">
    <property type="entry name" value="PPK_C_dom2"/>
</dbReference>
<dbReference type="PIRSF" id="PIRSF015589">
    <property type="entry name" value="PP_kinase"/>
    <property type="match status" value="1"/>
</dbReference>
<feature type="binding site" evidence="7">
    <location>
        <position position="396"/>
    </location>
    <ligand>
        <name>Mg(2+)</name>
        <dbReference type="ChEBI" id="CHEBI:18420"/>
    </ligand>
</feature>
<dbReference type="CDD" id="cd09167">
    <property type="entry name" value="PLDc_EcPPK1_C2_like"/>
    <property type="match status" value="1"/>
</dbReference>
<feature type="active site" description="Phosphohistidine intermediate" evidence="7">
    <location>
        <position position="426"/>
    </location>
</feature>
<comment type="PTM">
    <text evidence="7 8">An intermediate of this reaction is the autophosphorylated ppk in which a phosphate is covalently linked to a histidine residue through a N-P bond.</text>
</comment>
<dbReference type="GO" id="GO:0046872">
    <property type="term" value="F:metal ion binding"/>
    <property type="evidence" value="ECO:0007669"/>
    <property type="project" value="UniProtKB-KW"/>
</dbReference>
<comment type="similarity">
    <text evidence="7 8">Belongs to the polyphosphate kinase 1 (PPK1) family.</text>
</comment>
<dbReference type="Gene3D" id="3.30.1840.10">
    <property type="entry name" value="Polyphosphate kinase middle domain"/>
    <property type="match status" value="1"/>
</dbReference>
<reference evidence="10 11" key="1">
    <citation type="submission" date="2019-03" db="EMBL/GenBank/DDBJ databases">
        <title>Genomic Encyclopedia of Type Strains, Phase IV (KMG-IV): sequencing the most valuable type-strain genomes for metagenomic binning, comparative biology and taxonomic classification.</title>
        <authorList>
            <person name="Goeker M."/>
        </authorList>
    </citation>
    <scope>NUCLEOTIDE SEQUENCE [LARGE SCALE GENOMIC DNA]</scope>
    <source>
        <strain evidence="10 11">DSM 21100</strain>
    </source>
</reference>
<sequence>MASFQYFNRDISWLGFNERVLLEAKNPEVPLYERFRFLSIFSSNLDEFFRVRYPGLLALHLLPGTPDEQAAAAGLLKTIQEKVDSLQQAFGEILTGELLPGLRERGLQLYYGQALQSEHEKYVTDLFYSKVLSFLRPVILEEQGQEIALQNNALYFIVQLTSPEGKNRYGLLNIPAGNLPRFVSLPGNAGLRHILFLDDVIRFNIDKAFPGYTVQGCYCVKMTRNADINLADEWGELEEQIRQLILAREGGTPTRFLYEGEMPEAARLFVMQYFRLNEQELIEGSRYHNLKDFAELPDPGGKLPCYPSRPPLEHPELRNLVSIGDAVKNSDILLHLPYQSYNYILRFFNEAAIDPRVREISVTLYRVATDSHIANALISAARNGKSVTVFVELKARFDEINNLNWANKMKEAGVRIVYSIPEMKVHAKIALVKRKSGWKAEYLGLLSTGNFNENTARFYTDHLLITADKRITREMDLLFSYLLSREQPEEYGFMKFDHLLVSRFNLTQSLEQLIKREIAHKKAGKDARITIKINNLQESHLIDCLYEASNAGVEVRLMVRGICCLIPGVGGMSDHITVYRIVDRYLEHGRVFVFHNNGEPDLFMGSADLMDRNLHRRIEVLFPLYDKKLKAEMLQLMELQFRDNIQAVSLDRDGKMQPTLKGEKEGPVQSQLEIYERLGARL</sequence>
<dbReference type="AlphaFoldDB" id="A0A4R3KN20"/>
<proteinExistence type="inferred from homology"/>
<dbReference type="EC" id="2.7.4.1" evidence="7 8"/>
<accession>A0A4R3KN20</accession>
<evidence type="ECO:0000256" key="8">
    <source>
        <dbReference type="RuleBase" id="RU003800"/>
    </source>
</evidence>
<dbReference type="EMBL" id="SMAD01000010">
    <property type="protein sequence ID" value="TCS85819.1"/>
    <property type="molecule type" value="Genomic_DNA"/>
</dbReference>
<dbReference type="CDD" id="cd09164">
    <property type="entry name" value="PLDc_EcPPK1_C1_like"/>
    <property type="match status" value="1"/>
</dbReference>
<feature type="domain" description="PLD phosphodiesterase" evidence="9">
    <location>
        <begin position="583"/>
        <end position="613"/>
    </location>
</feature>
<gene>
    <name evidence="7" type="primary">ppk</name>
    <name evidence="10" type="ORF">EDD80_11017</name>
</gene>
<dbReference type="Gene3D" id="3.30.870.10">
    <property type="entry name" value="Endonuclease Chain A"/>
    <property type="match status" value="2"/>
</dbReference>
<evidence type="ECO:0000259" key="9">
    <source>
        <dbReference type="PROSITE" id="PS50035"/>
    </source>
</evidence>
<keyword evidence="1 7" id="KW-0597">Phosphoprotein</keyword>
<dbReference type="InterPro" id="IPR036832">
    <property type="entry name" value="PPK_N_dom_sf"/>
</dbReference>
<dbReference type="NCBIfam" id="NF003917">
    <property type="entry name" value="PRK05443.1-1"/>
    <property type="match status" value="1"/>
</dbReference>
<dbReference type="NCBIfam" id="TIGR03705">
    <property type="entry name" value="poly_P_kin"/>
    <property type="match status" value="1"/>
</dbReference>
<dbReference type="Pfam" id="PF02503">
    <property type="entry name" value="PP_kinase"/>
    <property type="match status" value="1"/>
</dbReference>
<name>A0A4R3KN20_9SPHI</name>
<dbReference type="GO" id="GO:0005524">
    <property type="term" value="F:ATP binding"/>
    <property type="evidence" value="ECO:0007669"/>
    <property type="project" value="UniProtKB-KW"/>
</dbReference>
<dbReference type="InterPro" id="IPR001736">
    <property type="entry name" value="PLipase_D/transphosphatidylase"/>
</dbReference>
<keyword evidence="7" id="KW-0479">Metal-binding</keyword>
<dbReference type="SUPFAM" id="SSF143724">
    <property type="entry name" value="PHP14-like"/>
    <property type="match status" value="1"/>
</dbReference>
<dbReference type="InterPro" id="IPR036830">
    <property type="entry name" value="PP_kinase_middle_dom_sf"/>
</dbReference>
<dbReference type="Pfam" id="PF13090">
    <property type="entry name" value="PP_kinase_C"/>
    <property type="match status" value="1"/>
</dbReference>
<dbReference type="SUPFAM" id="SSF140356">
    <property type="entry name" value="PPK N-terminal domain-like"/>
    <property type="match status" value="1"/>
</dbReference>
<organism evidence="10 11">
    <name type="scientific">Anseongella ginsenosidimutans</name>
    <dbReference type="NCBI Taxonomy" id="496056"/>
    <lineage>
        <taxon>Bacteria</taxon>
        <taxon>Pseudomonadati</taxon>
        <taxon>Bacteroidota</taxon>
        <taxon>Sphingobacteriia</taxon>
        <taxon>Sphingobacteriales</taxon>
        <taxon>Sphingobacteriaceae</taxon>
        <taxon>Anseongella</taxon>
    </lineage>
</organism>
<evidence type="ECO:0000256" key="7">
    <source>
        <dbReference type="HAMAP-Rule" id="MF_00347"/>
    </source>
</evidence>
<dbReference type="InterPro" id="IPR003414">
    <property type="entry name" value="PP_kinase"/>
</dbReference>
<comment type="cofactor">
    <cofactor evidence="7">
        <name>Mg(2+)</name>
        <dbReference type="ChEBI" id="CHEBI:18420"/>
    </cofactor>
</comment>
<evidence type="ECO:0000313" key="11">
    <source>
        <dbReference type="Proteomes" id="UP000295807"/>
    </source>
</evidence>
<dbReference type="GO" id="GO:0009358">
    <property type="term" value="C:polyphosphate kinase complex"/>
    <property type="evidence" value="ECO:0007669"/>
    <property type="project" value="InterPro"/>
</dbReference>
<keyword evidence="5 7" id="KW-0067">ATP-binding</keyword>
<feature type="binding site" evidence="7">
    <location>
        <position position="560"/>
    </location>
    <ligand>
        <name>ATP</name>
        <dbReference type="ChEBI" id="CHEBI:30616"/>
    </ligand>
</feature>
<dbReference type="InterPro" id="IPR024953">
    <property type="entry name" value="PP_kinase_middle"/>
</dbReference>
<dbReference type="GO" id="GO:0008976">
    <property type="term" value="F:polyphosphate kinase activity"/>
    <property type="evidence" value="ECO:0007669"/>
    <property type="project" value="UniProtKB-UniRule"/>
</dbReference>
<dbReference type="InterPro" id="IPR041108">
    <property type="entry name" value="PP_kinase_C_1"/>
</dbReference>
<keyword evidence="4 7" id="KW-0418">Kinase</keyword>
<dbReference type="Gene3D" id="1.20.58.310">
    <property type="entry name" value="Polyphosphate kinase N-terminal domain"/>
    <property type="match status" value="1"/>
</dbReference>
<evidence type="ECO:0000256" key="5">
    <source>
        <dbReference type="ARBA" id="ARBA00022840"/>
    </source>
</evidence>
<comment type="catalytic activity">
    <reaction evidence="7 8">
        <text>[phosphate](n) + ATP = [phosphate](n+1) + ADP</text>
        <dbReference type="Rhea" id="RHEA:19573"/>
        <dbReference type="Rhea" id="RHEA-COMP:9859"/>
        <dbReference type="Rhea" id="RHEA-COMP:14280"/>
        <dbReference type="ChEBI" id="CHEBI:16838"/>
        <dbReference type="ChEBI" id="CHEBI:30616"/>
        <dbReference type="ChEBI" id="CHEBI:456216"/>
        <dbReference type="EC" id="2.7.4.1"/>
    </reaction>
</comment>
<dbReference type="PANTHER" id="PTHR30218:SF0">
    <property type="entry name" value="POLYPHOSPHATE KINASE"/>
    <property type="match status" value="1"/>
</dbReference>
<evidence type="ECO:0000313" key="10">
    <source>
        <dbReference type="EMBL" id="TCS85819.1"/>
    </source>
</evidence>
<dbReference type="OrthoDB" id="9761456at2"/>
<dbReference type="Pfam" id="PF17941">
    <property type="entry name" value="PP_kinase_C_1"/>
    <property type="match status" value="1"/>
</dbReference>
<evidence type="ECO:0000256" key="3">
    <source>
        <dbReference type="ARBA" id="ARBA00022741"/>
    </source>
</evidence>
<dbReference type="Proteomes" id="UP000295807">
    <property type="component" value="Unassembled WGS sequence"/>
</dbReference>
<dbReference type="Pfam" id="PF13089">
    <property type="entry name" value="PP_kinase_N"/>
    <property type="match status" value="1"/>
</dbReference>
<keyword evidence="11" id="KW-1185">Reference proteome</keyword>
<feature type="binding site" evidence="7">
    <location>
        <position position="459"/>
    </location>
    <ligand>
        <name>ATP</name>
        <dbReference type="ChEBI" id="CHEBI:30616"/>
    </ligand>
</feature>
<comment type="caution">
    <text evidence="10">The sequence shown here is derived from an EMBL/GenBank/DDBJ whole genome shotgun (WGS) entry which is preliminary data.</text>
</comment>
<comment type="function">
    <text evidence="7 8">Catalyzes the reversible transfer of the terminal phosphate of ATP to form a long-chain polyphosphate (polyP).</text>
</comment>
<feature type="binding site" evidence="7">
    <location>
        <position position="44"/>
    </location>
    <ligand>
        <name>ATP</name>
        <dbReference type="ChEBI" id="CHEBI:30616"/>
    </ligand>
</feature>
<keyword evidence="3 7" id="KW-0547">Nucleotide-binding</keyword>